<dbReference type="Proteomes" id="UP000000967">
    <property type="component" value="Segment"/>
</dbReference>
<evidence type="ECO:0000256" key="1">
    <source>
        <dbReference type="SAM" id="Phobius"/>
    </source>
</evidence>
<name>Q854W9_9CAUD</name>
<feature type="transmembrane region" description="Helical" evidence="1">
    <location>
        <begin position="26"/>
        <end position="45"/>
    </location>
</feature>
<dbReference type="RefSeq" id="NP_817706.1">
    <property type="nucleotide sequence ID" value="NC_004683.1"/>
</dbReference>
<protein>
    <submittedName>
        <fullName evidence="2">Uncharacterized protein</fullName>
    </submittedName>
</protein>
<dbReference type="KEGG" id="vg:1259331"/>
<dbReference type="EMBL" id="AY129333">
    <property type="protein sequence ID" value="AAN12589.1"/>
    <property type="molecule type" value="Genomic_DNA"/>
</dbReference>
<gene>
    <name evidence="2" type="primary">28</name>
    <name evidence="2" type="ORF">PBI_CHE9C_28</name>
</gene>
<reference evidence="2 3" key="1">
    <citation type="journal article" date="2003" name="Cell">
        <title>Origins of highly mosaic mycobacteriophage genomes.</title>
        <authorList>
            <person name="Pedulla M.L."/>
            <person name="Ford M.E."/>
            <person name="Houtz J.M."/>
            <person name="Karthikeyan T."/>
            <person name="Wadsworth C."/>
            <person name="Lewis J.A."/>
            <person name="Jacobs-Sera D."/>
            <person name="Falbo J."/>
            <person name="Gross J."/>
            <person name="Pannunzio N.R."/>
            <person name="Brucker W."/>
            <person name="Kumar V."/>
            <person name="Kandasamy J."/>
            <person name="Keenan L."/>
            <person name="Bardarov S."/>
            <person name="Kriakov J."/>
            <person name="Lawrence J.G."/>
            <person name="Jacobs W.R. Jr."/>
            <person name="Hendrix R.W."/>
            <person name="Hatfull G.F."/>
        </authorList>
    </citation>
    <scope>NUCLEOTIDE SEQUENCE</scope>
</reference>
<feature type="transmembrane region" description="Helical" evidence="1">
    <location>
        <begin position="116"/>
        <end position="135"/>
    </location>
</feature>
<proteinExistence type="predicted"/>
<accession>Q854W9</accession>
<dbReference type="TCDB" id="1.E.40.1.3">
    <property type="family name" value="the mycobacterial 4 tms phage holin (mp4 holin) family"/>
</dbReference>
<keyword evidence="1" id="KW-1133">Transmembrane helix</keyword>
<evidence type="ECO:0000313" key="2">
    <source>
        <dbReference type="EMBL" id="AAN12589.1"/>
    </source>
</evidence>
<keyword evidence="3" id="KW-1185">Reference proteome</keyword>
<sequence length="161" mass="17945">MSYRELPPIAVAVLPKPRKSRHPWQWCICVGLLLLAASQLFIGPLPSSTLAEESGRMSVWLNVQTVIACSLCLCATWVRDGWLRLGVEFAGQTLAASVFGYYAFITWQRYGLSDGLGLGMTITAAISLAAFLRSTQILHTMHRFRRAFVLSTEQAQQQVRE</sequence>
<evidence type="ECO:0000313" key="3">
    <source>
        <dbReference type="Proteomes" id="UP000000967"/>
    </source>
</evidence>
<organism evidence="2 3">
    <name type="scientific">Mycobacterium phage Che9c</name>
    <dbReference type="NCBI Taxonomy" id="2907832"/>
    <lineage>
        <taxon>Viruses</taxon>
        <taxon>Duplodnaviria</taxon>
        <taxon>Heunggongvirae</taxon>
        <taxon>Uroviricota</taxon>
        <taxon>Caudoviricetes</taxon>
        <taxon>Chenonavirus</taxon>
        <taxon>Chenonavirus Che9c</taxon>
    </lineage>
</organism>
<keyword evidence="1" id="KW-0812">Transmembrane</keyword>
<feature type="transmembrane region" description="Helical" evidence="1">
    <location>
        <begin position="85"/>
        <end position="104"/>
    </location>
</feature>
<keyword evidence="1" id="KW-0472">Membrane</keyword>
<feature type="transmembrane region" description="Helical" evidence="1">
    <location>
        <begin position="57"/>
        <end position="78"/>
    </location>
</feature>